<dbReference type="InterPro" id="IPR001878">
    <property type="entry name" value="Znf_CCHC"/>
</dbReference>
<keyword evidence="1" id="KW-0863">Zinc-finger</keyword>
<dbReference type="PANTHER" id="PTHR31286">
    <property type="entry name" value="GLYCINE-RICH CELL WALL STRUCTURAL PROTEIN 1.8-LIKE"/>
    <property type="match status" value="1"/>
</dbReference>
<dbReference type="PROSITE" id="PS50158">
    <property type="entry name" value="ZF_CCHC"/>
    <property type="match status" value="1"/>
</dbReference>
<protein>
    <recommendedName>
        <fullName evidence="3">CCHC-type domain-containing protein</fullName>
    </recommendedName>
</protein>
<evidence type="ECO:0000313" key="4">
    <source>
        <dbReference type="EMBL" id="KAK8601040.1"/>
    </source>
</evidence>
<dbReference type="Proteomes" id="UP001472677">
    <property type="component" value="Unassembled WGS sequence"/>
</dbReference>
<reference evidence="4 5" key="1">
    <citation type="journal article" date="2024" name="G3 (Bethesda)">
        <title>Genome assembly of Hibiscus sabdariffa L. provides insights into metabolisms of medicinal natural products.</title>
        <authorList>
            <person name="Kim T."/>
        </authorList>
    </citation>
    <scope>NUCLEOTIDE SEQUENCE [LARGE SCALE GENOMIC DNA]</scope>
    <source>
        <strain evidence="4">TK-2024</strain>
        <tissue evidence="4">Old leaves</tissue>
    </source>
</reference>
<dbReference type="PANTHER" id="PTHR31286:SF99">
    <property type="entry name" value="DUF4283 DOMAIN-CONTAINING PROTEIN"/>
    <property type="match status" value="1"/>
</dbReference>
<gene>
    <name evidence="4" type="ORF">V6N12_050885</name>
</gene>
<evidence type="ECO:0000256" key="1">
    <source>
        <dbReference type="PROSITE-ProRule" id="PRU00047"/>
    </source>
</evidence>
<feature type="domain" description="CCHC-type" evidence="3">
    <location>
        <begin position="69"/>
        <end position="83"/>
    </location>
</feature>
<accession>A0ABR2GE33</accession>
<keyword evidence="1" id="KW-0862">Zinc</keyword>
<feature type="region of interest" description="Disordered" evidence="2">
    <location>
        <begin position="154"/>
        <end position="196"/>
    </location>
</feature>
<dbReference type="InterPro" id="IPR040256">
    <property type="entry name" value="At4g02000-like"/>
</dbReference>
<organism evidence="4 5">
    <name type="scientific">Hibiscus sabdariffa</name>
    <name type="common">roselle</name>
    <dbReference type="NCBI Taxonomy" id="183260"/>
    <lineage>
        <taxon>Eukaryota</taxon>
        <taxon>Viridiplantae</taxon>
        <taxon>Streptophyta</taxon>
        <taxon>Embryophyta</taxon>
        <taxon>Tracheophyta</taxon>
        <taxon>Spermatophyta</taxon>
        <taxon>Magnoliopsida</taxon>
        <taxon>eudicotyledons</taxon>
        <taxon>Gunneridae</taxon>
        <taxon>Pentapetalae</taxon>
        <taxon>rosids</taxon>
        <taxon>malvids</taxon>
        <taxon>Malvales</taxon>
        <taxon>Malvaceae</taxon>
        <taxon>Malvoideae</taxon>
        <taxon>Hibiscus</taxon>
    </lineage>
</organism>
<comment type="caution">
    <text evidence="4">The sequence shown here is derived from an EMBL/GenBank/DDBJ whole genome shotgun (WGS) entry which is preliminary data.</text>
</comment>
<evidence type="ECO:0000256" key="2">
    <source>
        <dbReference type="SAM" id="MobiDB-lite"/>
    </source>
</evidence>
<name>A0ABR2GE33_9ROSI</name>
<sequence length="268" mass="29731">MDGGFLHDSAEIGESIGPIARIDYQTDSGRRGRFSHMAITIDLHQPLVSKLIINGRLQLVEYESLPMTCFSCGKYGHNPESCPVQEVSTEDRPTTESVQPMQPSCHETDSCGLWMVVERRQRRVPVKQEPPKVNHANSHIVASRFNPISEENLSEHTTSTDVPPRSHASVDVAKGKGVALHTTRAKKTKSGTSVRKPLSVNGSSVFHFSSNASSSRPVQPLDRHCHLAVIIPDNDDHISANILNIPDMFKFSTQHDPMKQFFTSERTS</sequence>
<proteinExistence type="predicted"/>
<keyword evidence="5" id="KW-1185">Reference proteome</keyword>
<keyword evidence="1" id="KW-0479">Metal-binding</keyword>
<evidence type="ECO:0000259" key="3">
    <source>
        <dbReference type="PROSITE" id="PS50158"/>
    </source>
</evidence>
<evidence type="ECO:0000313" key="5">
    <source>
        <dbReference type="Proteomes" id="UP001472677"/>
    </source>
</evidence>
<dbReference type="EMBL" id="JBBPBM010000001">
    <property type="protein sequence ID" value="KAK8601040.1"/>
    <property type="molecule type" value="Genomic_DNA"/>
</dbReference>